<feature type="domain" description="HTH gntR-type" evidence="4">
    <location>
        <begin position="1"/>
        <end position="63"/>
    </location>
</feature>
<protein>
    <submittedName>
        <fullName evidence="5">GntR family transcriptional regulator</fullName>
    </submittedName>
</protein>
<evidence type="ECO:0000256" key="1">
    <source>
        <dbReference type="ARBA" id="ARBA00023015"/>
    </source>
</evidence>
<dbReference type="InterPro" id="IPR028978">
    <property type="entry name" value="Chorismate_lyase_/UTRA_dom_sf"/>
</dbReference>
<dbReference type="InterPro" id="IPR000524">
    <property type="entry name" value="Tscrpt_reg_HTH_GntR"/>
</dbReference>
<dbReference type="Pfam" id="PF07702">
    <property type="entry name" value="UTRA"/>
    <property type="match status" value="1"/>
</dbReference>
<dbReference type="InterPro" id="IPR036388">
    <property type="entry name" value="WH-like_DNA-bd_sf"/>
</dbReference>
<dbReference type="AlphaFoldDB" id="A0A212A767"/>
<organism evidence="5 6">
    <name type="scientific">Haematobacter genomosp. 1</name>
    <dbReference type="NCBI Taxonomy" id="366618"/>
    <lineage>
        <taxon>Bacteria</taxon>
        <taxon>Pseudomonadati</taxon>
        <taxon>Pseudomonadota</taxon>
        <taxon>Alphaproteobacteria</taxon>
        <taxon>Rhodobacterales</taxon>
        <taxon>Paracoccaceae</taxon>
        <taxon>Haematobacter</taxon>
    </lineage>
</organism>
<reference evidence="5 6" key="1">
    <citation type="submission" date="2016-12" db="EMBL/GenBank/DDBJ databases">
        <title>Comparison of Traditional DNA-DNA Hybridization with In Silico Genomic Analysis.</title>
        <authorList>
            <person name="Nicholson A.C."/>
            <person name="Humrighouse B.W."/>
            <person name="Graziano J."/>
            <person name="Lasker B."/>
            <person name="Whitney A.M."/>
            <person name="Mcquiston J.R."/>
        </authorList>
    </citation>
    <scope>NUCLEOTIDE SEQUENCE [LARGE SCALE GENOMIC DNA]</scope>
    <source>
        <strain evidence="5 6">H2240</strain>
    </source>
</reference>
<evidence type="ECO:0000313" key="5">
    <source>
        <dbReference type="EMBL" id="OWJ75190.1"/>
    </source>
</evidence>
<sequence length="225" mass="24493">MRDEVLRRIRARDWPPGTSIPNEADLAVEFGCARATVNRALRDLAAAGVLERRRRAGTRVAAAPAGRAQLEIPVLHRDVEESGAAYGYRLISRRTEPPPAALALRLGLDPARALLHLRSLHLADDAPHVFEDRWINPAAVPEILAVDLERVSANEWLVENTPFSAGDMRISAEAAEAEVARHLGAAVGAALLVVERSTRREAAVITHVRQFFAPGHRIDLALSTG</sequence>
<dbReference type="InterPro" id="IPR036390">
    <property type="entry name" value="WH_DNA-bd_sf"/>
</dbReference>
<dbReference type="InterPro" id="IPR050679">
    <property type="entry name" value="Bact_HTH_transcr_reg"/>
</dbReference>
<accession>A0A212A767</accession>
<dbReference type="Gene3D" id="3.40.1410.10">
    <property type="entry name" value="Chorismate lyase-like"/>
    <property type="match status" value="1"/>
</dbReference>
<keyword evidence="6" id="KW-1185">Reference proteome</keyword>
<evidence type="ECO:0000256" key="3">
    <source>
        <dbReference type="ARBA" id="ARBA00023163"/>
    </source>
</evidence>
<dbReference type="GO" id="GO:0003700">
    <property type="term" value="F:DNA-binding transcription factor activity"/>
    <property type="evidence" value="ECO:0007669"/>
    <property type="project" value="InterPro"/>
</dbReference>
<dbReference type="PANTHER" id="PTHR44846:SF16">
    <property type="entry name" value="TRANSCRIPTIONAL REGULATOR PHNF-RELATED"/>
    <property type="match status" value="1"/>
</dbReference>
<dbReference type="SUPFAM" id="SSF46785">
    <property type="entry name" value="Winged helix' DNA-binding domain"/>
    <property type="match status" value="1"/>
</dbReference>
<evidence type="ECO:0000256" key="2">
    <source>
        <dbReference type="ARBA" id="ARBA00023125"/>
    </source>
</evidence>
<dbReference type="Proteomes" id="UP000196878">
    <property type="component" value="Unassembled WGS sequence"/>
</dbReference>
<dbReference type="PRINTS" id="PR00035">
    <property type="entry name" value="HTHGNTR"/>
</dbReference>
<dbReference type="Gene3D" id="1.10.10.10">
    <property type="entry name" value="Winged helix-like DNA-binding domain superfamily/Winged helix DNA-binding domain"/>
    <property type="match status" value="1"/>
</dbReference>
<dbReference type="Pfam" id="PF00392">
    <property type="entry name" value="GntR"/>
    <property type="match status" value="1"/>
</dbReference>
<keyword evidence="3" id="KW-0804">Transcription</keyword>
<dbReference type="OrthoDB" id="9808698at2"/>
<evidence type="ECO:0000313" key="6">
    <source>
        <dbReference type="Proteomes" id="UP000196878"/>
    </source>
</evidence>
<dbReference type="RefSeq" id="WP_088216700.1">
    <property type="nucleotide sequence ID" value="NZ_NIPW01000041.1"/>
</dbReference>
<dbReference type="PANTHER" id="PTHR44846">
    <property type="entry name" value="MANNOSYL-D-GLYCERATE TRANSPORT/METABOLISM SYSTEM REPRESSOR MNGR-RELATED"/>
    <property type="match status" value="1"/>
</dbReference>
<keyword evidence="1" id="KW-0805">Transcription regulation</keyword>
<keyword evidence="2" id="KW-0238">DNA-binding</keyword>
<dbReference type="SMART" id="SM00866">
    <property type="entry name" value="UTRA"/>
    <property type="match status" value="1"/>
</dbReference>
<dbReference type="EMBL" id="NIPW01000041">
    <property type="protein sequence ID" value="OWJ75190.1"/>
    <property type="molecule type" value="Genomic_DNA"/>
</dbReference>
<proteinExistence type="predicted"/>
<dbReference type="InterPro" id="IPR011663">
    <property type="entry name" value="UTRA"/>
</dbReference>
<dbReference type="CDD" id="cd07377">
    <property type="entry name" value="WHTH_GntR"/>
    <property type="match status" value="1"/>
</dbReference>
<name>A0A212A767_9RHOB</name>
<gene>
    <name evidence="5" type="ORF">CDV49_17620</name>
</gene>
<evidence type="ECO:0000259" key="4">
    <source>
        <dbReference type="PROSITE" id="PS50949"/>
    </source>
</evidence>
<dbReference type="SMART" id="SM00345">
    <property type="entry name" value="HTH_GNTR"/>
    <property type="match status" value="1"/>
</dbReference>
<dbReference type="PROSITE" id="PS50949">
    <property type="entry name" value="HTH_GNTR"/>
    <property type="match status" value="1"/>
</dbReference>
<dbReference type="GO" id="GO:0003677">
    <property type="term" value="F:DNA binding"/>
    <property type="evidence" value="ECO:0007669"/>
    <property type="project" value="UniProtKB-KW"/>
</dbReference>
<comment type="caution">
    <text evidence="5">The sequence shown here is derived from an EMBL/GenBank/DDBJ whole genome shotgun (WGS) entry which is preliminary data.</text>
</comment>
<dbReference type="SUPFAM" id="SSF64288">
    <property type="entry name" value="Chorismate lyase-like"/>
    <property type="match status" value="1"/>
</dbReference>